<proteinExistence type="predicted"/>
<feature type="compositionally biased region" description="Polar residues" evidence="1">
    <location>
        <begin position="174"/>
        <end position="186"/>
    </location>
</feature>
<dbReference type="Pfam" id="PF12273">
    <property type="entry name" value="RCR"/>
    <property type="match status" value="1"/>
</dbReference>
<evidence type="ECO:0000256" key="1">
    <source>
        <dbReference type="SAM" id="MobiDB-lite"/>
    </source>
</evidence>
<accession>A0A8H4RII3</accession>
<feature type="region of interest" description="Disordered" evidence="1">
    <location>
        <begin position="107"/>
        <end position="186"/>
    </location>
</feature>
<dbReference type="OrthoDB" id="5400539at2759"/>
<feature type="transmembrane region" description="Helical" evidence="2">
    <location>
        <begin position="35"/>
        <end position="54"/>
    </location>
</feature>
<keyword evidence="4" id="KW-1185">Reference proteome</keyword>
<comment type="caution">
    <text evidence="3">The sequence shown here is derived from an EMBL/GenBank/DDBJ whole genome shotgun (WGS) entry which is preliminary data.</text>
</comment>
<dbReference type="AlphaFoldDB" id="A0A8H4RII3"/>
<organism evidence="3 4">
    <name type="scientific">Cudoniella acicularis</name>
    <dbReference type="NCBI Taxonomy" id="354080"/>
    <lineage>
        <taxon>Eukaryota</taxon>
        <taxon>Fungi</taxon>
        <taxon>Dikarya</taxon>
        <taxon>Ascomycota</taxon>
        <taxon>Pezizomycotina</taxon>
        <taxon>Leotiomycetes</taxon>
        <taxon>Helotiales</taxon>
        <taxon>Tricladiaceae</taxon>
        <taxon>Cudoniella</taxon>
    </lineage>
</organism>
<name>A0A8H4RII3_9HELO</name>
<evidence type="ECO:0000256" key="2">
    <source>
        <dbReference type="SAM" id="Phobius"/>
    </source>
</evidence>
<gene>
    <name evidence="3" type="ORF">G7Y89_g8531</name>
</gene>
<keyword evidence="2" id="KW-1133">Transmembrane helix</keyword>
<sequence>MAILQERQTVVTSNGQTFVVDDGRVSFWWTRTGQIVRWSIFFGILFLFLAYMILGHWHAKRRINKGLKPLGYHRWLLNREQRARYDPAYQNPSVYYNQYSEGGQYGMHPMPPPMYDPNAQMPPTYQPPPGATKVNPSQWSSQPTRRPATGSEEAAPSYEAPPGPPPAALRAENTGASTMSNNPYRL</sequence>
<dbReference type="Proteomes" id="UP000566819">
    <property type="component" value="Unassembled WGS sequence"/>
</dbReference>
<feature type="compositionally biased region" description="Polar residues" evidence="1">
    <location>
        <begin position="134"/>
        <end position="144"/>
    </location>
</feature>
<keyword evidence="2" id="KW-0472">Membrane</keyword>
<evidence type="ECO:0000313" key="3">
    <source>
        <dbReference type="EMBL" id="KAF4629613.1"/>
    </source>
</evidence>
<keyword evidence="2" id="KW-0812">Transmembrane</keyword>
<reference evidence="3 4" key="1">
    <citation type="submission" date="2020-03" db="EMBL/GenBank/DDBJ databases">
        <title>Draft Genome Sequence of Cudoniella acicularis.</title>
        <authorList>
            <person name="Buettner E."/>
            <person name="Kellner H."/>
        </authorList>
    </citation>
    <scope>NUCLEOTIDE SEQUENCE [LARGE SCALE GENOMIC DNA]</scope>
    <source>
        <strain evidence="3 4">DSM 108380</strain>
    </source>
</reference>
<evidence type="ECO:0000313" key="4">
    <source>
        <dbReference type="Proteomes" id="UP000566819"/>
    </source>
</evidence>
<dbReference type="EMBL" id="JAAMPI010000652">
    <property type="protein sequence ID" value="KAF4629613.1"/>
    <property type="molecule type" value="Genomic_DNA"/>
</dbReference>
<dbReference type="InterPro" id="IPR020999">
    <property type="entry name" value="Chitin_synth_reg_RCR"/>
</dbReference>
<protein>
    <submittedName>
        <fullName evidence="3">Uncharacterized protein</fullName>
    </submittedName>
</protein>